<protein>
    <submittedName>
        <fullName evidence="3">Uncharacterized protein</fullName>
    </submittedName>
</protein>
<dbReference type="EMBL" id="JAGSYN010000235">
    <property type="protein sequence ID" value="KAG7661209.1"/>
    <property type="molecule type" value="Genomic_DNA"/>
</dbReference>
<feature type="non-terminal residue" evidence="3">
    <location>
        <position position="1"/>
    </location>
</feature>
<accession>A0A8J5QFT1</accession>
<sequence>RLQNTKPLAQKKDYDLFKDVHRELTVEDQTDDDECYSTVREAVQGHMPRLSAQQILLDKTLKSAYLDADSDDAAISRAADTLNKHEILQKMNNFEQSYHLTQMSGLPNVIKDKYYELLAGSQDTISTYKVVQPNNVKFEHLAEAFEQYRQDQILYLANEISRMEKDKDEDVGLLAKRQEEVKKAEKTLEETEKDKDNYDQLIKDLKTRKEEVKSTQRQIKGLDTAIIETQDSIELLELAFPGGQGKNRIIIGNGELSDSNQYRNDPSARLADFFDRIPIPLSTTNSIDEADEALKLELEPKISDNIMAIKFDITAPNMFRAKDHLLNHLPIPVREEKNIIFLHAPTRPSVTNVYFRCNVVSYYAILQLPDSWVPLRRTIATAGVGGEVKVLSHLKFCPFCHKSDHTRFECTKGPCNHCKMENHSAKACKFRIQQKLNVAAAKKQSLQKKLSQKANELNATNIINPPTESLQAKPLPDYLKAHMDSDQFLDGKATSRQGRKQLQNEFAQSNQAKKDTAKNINKSGVKPHKSTVNVPSAQLPKSSVATRTRSKSQSQKDVPVTEKKTILRRPGSPITPSNQKPTEMIITSTTQKADRMLSAHAPKADTSESEKEELEALAQISKTHLKSQDSSERSTTQSNTINL</sequence>
<feature type="coiled-coil region" evidence="1">
    <location>
        <begin position="174"/>
        <end position="218"/>
    </location>
</feature>
<feature type="compositionally biased region" description="Polar residues" evidence="2">
    <location>
        <begin position="574"/>
        <end position="591"/>
    </location>
</feature>
<dbReference type="AlphaFoldDB" id="A0A8J5QFT1"/>
<feature type="compositionally biased region" description="Basic and acidic residues" evidence="2">
    <location>
        <begin position="592"/>
        <end position="609"/>
    </location>
</feature>
<comment type="caution">
    <text evidence="3">The sequence shown here is derived from an EMBL/GenBank/DDBJ whole genome shotgun (WGS) entry which is preliminary data.</text>
</comment>
<gene>
    <name evidence="3" type="ORF">J8A68_005277</name>
</gene>
<evidence type="ECO:0000313" key="4">
    <source>
        <dbReference type="Proteomes" id="UP000694255"/>
    </source>
</evidence>
<keyword evidence="4" id="KW-1185">Reference proteome</keyword>
<evidence type="ECO:0000313" key="3">
    <source>
        <dbReference type="EMBL" id="KAG7661209.1"/>
    </source>
</evidence>
<evidence type="ECO:0000256" key="1">
    <source>
        <dbReference type="SAM" id="Coils"/>
    </source>
</evidence>
<reference evidence="3 4" key="1">
    <citation type="journal article" date="2021" name="DNA Res.">
        <title>Genome analysis of Candida subhashii reveals its hybrid nature and dual mitochondrial genome conformations.</title>
        <authorList>
            <person name="Mixao V."/>
            <person name="Hegedusova E."/>
            <person name="Saus E."/>
            <person name="Pryszcz L.P."/>
            <person name="Cillingova A."/>
            <person name="Nosek J."/>
            <person name="Gabaldon T."/>
        </authorList>
    </citation>
    <scope>NUCLEOTIDE SEQUENCE [LARGE SCALE GENOMIC DNA]</scope>
    <source>
        <strain evidence="3 4">CBS 10753</strain>
    </source>
</reference>
<organism evidence="3 4">
    <name type="scientific">[Candida] subhashii</name>
    <dbReference type="NCBI Taxonomy" id="561895"/>
    <lineage>
        <taxon>Eukaryota</taxon>
        <taxon>Fungi</taxon>
        <taxon>Dikarya</taxon>
        <taxon>Ascomycota</taxon>
        <taxon>Saccharomycotina</taxon>
        <taxon>Pichiomycetes</taxon>
        <taxon>Debaryomycetaceae</taxon>
        <taxon>Spathaspora</taxon>
    </lineage>
</organism>
<dbReference type="RefSeq" id="XP_049261442.1">
    <property type="nucleotide sequence ID" value="XM_049409325.1"/>
</dbReference>
<evidence type="ECO:0000256" key="2">
    <source>
        <dbReference type="SAM" id="MobiDB-lite"/>
    </source>
</evidence>
<name>A0A8J5QFT1_9ASCO</name>
<dbReference type="Proteomes" id="UP000694255">
    <property type="component" value="Unassembled WGS sequence"/>
</dbReference>
<keyword evidence="1" id="KW-0175">Coiled coil</keyword>
<feature type="compositionally biased region" description="Polar residues" evidence="2">
    <location>
        <begin position="530"/>
        <end position="556"/>
    </location>
</feature>
<proteinExistence type="predicted"/>
<feature type="compositionally biased region" description="Polar residues" evidence="2">
    <location>
        <begin position="633"/>
        <end position="643"/>
    </location>
</feature>
<feature type="compositionally biased region" description="Polar residues" evidence="2">
    <location>
        <begin position="501"/>
        <end position="511"/>
    </location>
</feature>
<dbReference type="GeneID" id="73472077"/>
<feature type="region of interest" description="Disordered" evidence="2">
    <location>
        <begin position="501"/>
        <end position="643"/>
    </location>
</feature>